<dbReference type="STRING" id="1122133.SAMN02745157_1021"/>
<protein>
    <recommendedName>
        <fullName evidence="1">Glyoxalase-like domain-containing protein</fullName>
    </recommendedName>
</protein>
<keyword evidence="3" id="KW-1185">Reference proteome</keyword>
<sequence>MAKLKEIVIDADHPASLARFWERLVAGYAIRAYDAAEIERLRVRGLTPESDPVVMLDGPGPTLCFQQMKGPRPARNRVHLDLHSPARTQEVARLLGLGARLVRTEKDYTVLRDPEGNQFCITDRE</sequence>
<evidence type="ECO:0000313" key="2">
    <source>
        <dbReference type="EMBL" id="SHE82552.1"/>
    </source>
</evidence>
<evidence type="ECO:0000313" key="3">
    <source>
        <dbReference type="Proteomes" id="UP000184485"/>
    </source>
</evidence>
<dbReference type="AlphaFoldDB" id="A0A1M4WNK8"/>
<dbReference type="Gene3D" id="3.10.180.10">
    <property type="entry name" value="2,3-Dihydroxybiphenyl 1,2-Dioxygenase, domain 1"/>
    <property type="match status" value="1"/>
</dbReference>
<dbReference type="Pfam" id="PF18029">
    <property type="entry name" value="Glyoxalase_6"/>
    <property type="match status" value="1"/>
</dbReference>
<dbReference type="PANTHER" id="PTHR35908:SF1">
    <property type="entry name" value="CONSERVED PROTEIN"/>
    <property type="match status" value="1"/>
</dbReference>
<dbReference type="EMBL" id="FQUP01000001">
    <property type="protein sequence ID" value="SHE82552.1"/>
    <property type="molecule type" value="Genomic_DNA"/>
</dbReference>
<dbReference type="InterPro" id="IPR029068">
    <property type="entry name" value="Glyas_Bleomycin-R_OHBP_Dase"/>
</dbReference>
<organism evidence="2 3">
    <name type="scientific">Kaistia soli DSM 19436</name>
    <dbReference type="NCBI Taxonomy" id="1122133"/>
    <lineage>
        <taxon>Bacteria</taxon>
        <taxon>Pseudomonadati</taxon>
        <taxon>Pseudomonadota</taxon>
        <taxon>Alphaproteobacteria</taxon>
        <taxon>Hyphomicrobiales</taxon>
        <taxon>Kaistiaceae</taxon>
        <taxon>Kaistia</taxon>
    </lineage>
</organism>
<dbReference type="PANTHER" id="PTHR35908">
    <property type="entry name" value="HYPOTHETICAL FUSION PROTEIN"/>
    <property type="match status" value="1"/>
</dbReference>
<dbReference type="InterPro" id="IPR041581">
    <property type="entry name" value="Glyoxalase_6"/>
</dbReference>
<dbReference type="RefSeq" id="WP_073051644.1">
    <property type="nucleotide sequence ID" value="NZ_FQUP01000001.1"/>
</dbReference>
<reference evidence="2 3" key="1">
    <citation type="submission" date="2016-11" db="EMBL/GenBank/DDBJ databases">
        <authorList>
            <person name="Jaros S."/>
            <person name="Januszkiewicz K."/>
            <person name="Wedrychowicz H."/>
        </authorList>
    </citation>
    <scope>NUCLEOTIDE SEQUENCE [LARGE SCALE GENOMIC DNA]</scope>
    <source>
        <strain evidence="2 3">DSM 19436</strain>
    </source>
</reference>
<proteinExistence type="predicted"/>
<evidence type="ECO:0000259" key="1">
    <source>
        <dbReference type="Pfam" id="PF18029"/>
    </source>
</evidence>
<feature type="domain" description="Glyoxalase-like" evidence="1">
    <location>
        <begin position="6"/>
        <end position="122"/>
    </location>
</feature>
<name>A0A1M4WNK8_9HYPH</name>
<accession>A0A1M4WNK8</accession>
<dbReference type="Proteomes" id="UP000184485">
    <property type="component" value="Unassembled WGS sequence"/>
</dbReference>
<dbReference type="SUPFAM" id="SSF54593">
    <property type="entry name" value="Glyoxalase/Bleomycin resistance protein/Dihydroxybiphenyl dioxygenase"/>
    <property type="match status" value="1"/>
</dbReference>
<dbReference type="OrthoDB" id="69243at2"/>
<gene>
    <name evidence="2" type="ORF">SAMN02745157_1021</name>
</gene>